<dbReference type="KEGG" id="lpav:PLANPX_3732"/>
<evidence type="ECO:0000256" key="1">
    <source>
        <dbReference type="SAM" id="MobiDB-lite"/>
    </source>
</evidence>
<evidence type="ECO:0000313" key="3">
    <source>
        <dbReference type="Proteomes" id="UP000326837"/>
    </source>
</evidence>
<protein>
    <submittedName>
        <fullName evidence="2">Uncharacterized protein</fullName>
    </submittedName>
</protein>
<dbReference type="Proteomes" id="UP000326837">
    <property type="component" value="Chromosome"/>
</dbReference>
<dbReference type="AlphaFoldDB" id="A0A5K7XBF1"/>
<reference evidence="3" key="1">
    <citation type="submission" date="2019-10" db="EMBL/GenBank/DDBJ databases">
        <title>Lacipirellula parvula gen. nov., sp. nov., representing a lineage of planctomycetes widespread in freshwater anoxic habitats, and description of the family Lacipirellulaceae.</title>
        <authorList>
            <person name="Dedysh S.N."/>
            <person name="Kulichevskaya I.S."/>
            <person name="Beletsky A.V."/>
            <person name="Rakitin A.L."/>
            <person name="Mardanov A.V."/>
            <person name="Ivanova A.A."/>
            <person name="Saltykova V.X."/>
            <person name="Rijpstra W.I.C."/>
            <person name="Sinninghe Damste J.S."/>
            <person name="Ravin N.V."/>
        </authorList>
    </citation>
    <scope>NUCLEOTIDE SEQUENCE [LARGE SCALE GENOMIC DNA]</scope>
    <source>
        <strain evidence="3">PX69</strain>
    </source>
</reference>
<dbReference type="EMBL" id="AP021861">
    <property type="protein sequence ID" value="BBO34120.1"/>
    <property type="molecule type" value="Genomic_DNA"/>
</dbReference>
<gene>
    <name evidence="2" type="ORF">PLANPX_3732</name>
</gene>
<feature type="compositionally biased region" description="Basic and acidic residues" evidence="1">
    <location>
        <begin position="46"/>
        <end position="55"/>
    </location>
</feature>
<keyword evidence="3" id="KW-1185">Reference proteome</keyword>
<proteinExistence type="predicted"/>
<accession>A0A5K7XBF1</accession>
<sequence length="89" mass="9560">MGRSLRGKFAHDEQPEGQELAKRRRPSPAHSGTMRQQRVKPGPARPKREDGKRAPDAVASNVCSQAGLLASDISADRLPISTAVETVAC</sequence>
<evidence type="ECO:0000313" key="2">
    <source>
        <dbReference type="EMBL" id="BBO34120.1"/>
    </source>
</evidence>
<organism evidence="2 3">
    <name type="scientific">Lacipirellula parvula</name>
    <dbReference type="NCBI Taxonomy" id="2650471"/>
    <lineage>
        <taxon>Bacteria</taxon>
        <taxon>Pseudomonadati</taxon>
        <taxon>Planctomycetota</taxon>
        <taxon>Planctomycetia</taxon>
        <taxon>Pirellulales</taxon>
        <taxon>Lacipirellulaceae</taxon>
        <taxon>Lacipirellula</taxon>
    </lineage>
</organism>
<feature type="region of interest" description="Disordered" evidence="1">
    <location>
        <begin position="1"/>
        <end position="58"/>
    </location>
</feature>
<name>A0A5K7XBF1_9BACT</name>